<sequence length="216" mass="24012">MIRGGGRAKGRYRAFFIVVVFLMTLTILGCSGSKVREEPTGQFDWCYDKYGEYVLSDVESREFASSLAKEEVSQATLPEYCLGNPIPAYRILPDGAIEEYVAVYPRFRGDTLTALIYVSKVMHRGAAGEAFIQVNGLDRFADILERGDPCYLVECDAWDVGGLLVSRRGEMRDVGNLAASDSAFDAAQKDWGSKMGEYADKLSWWEPIGRTCLLAK</sequence>
<comment type="caution">
    <text evidence="2">The sequence shown here is derived from an EMBL/GenBank/DDBJ whole genome shotgun (WGS) entry which is preliminary data.</text>
</comment>
<name>A0ABU6IJ15_9ACTN</name>
<reference evidence="2 3" key="1">
    <citation type="submission" date="2024-01" db="EMBL/GenBank/DDBJ databases">
        <title>novel species in genus Adlercreutzia.</title>
        <authorList>
            <person name="Liu X."/>
        </authorList>
    </citation>
    <scope>NUCLEOTIDE SEQUENCE [LARGE SCALE GENOMIC DNA]</scope>
    <source>
        <strain evidence="2 3">R7</strain>
    </source>
</reference>
<dbReference type="EMBL" id="JAYMFF010000015">
    <property type="protein sequence ID" value="MEC4176445.1"/>
    <property type="molecule type" value="Genomic_DNA"/>
</dbReference>
<evidence type="ECO:0008006" key="4">
    <source>
        <dbReference type="Google" id="ProtNLM"/>
    </source>
</evidence>
<dbReference type="RefSeq" id="WP_338210774.1">
    <property type="nucleotide sequence ID" value="NZ_JAYMFF010000015.1"/>
</dbReference>
<protein>
    <recommendedName>
        <fullName evidence="4">DUF4825 domain-containing protein</fullName>
    </recommendedName>
</protein>
<dbReference type="Proteomes" id="UP001349994">
    <property type="component" value="Unassembled WGS sequence"/>
</dbReference>
<keyword evidence="1" id="KW-0472">Membrane</keyword>
<evidence type="ECO:0000313" key="3">
    <source>
        <dbReference type="Proteomes" id="UP001349994"/>
    </source>
</evidence>
<proteinExistence type="predicted"/>
<accession>A0ABU6IJ15</accession>
<gene>
    <name evidence="2" type="ORF">VIN30_08320</name>
</gene>
<organism evidence="2 3">
    <name type="scientific">Adlercreutzia wanghongyangiae</name>
    <dbReference type="NCBI Taxonomy" id="3111451"/>
    <lineage>
        <taxon>Bacteria</taxon>
        <taxon>Bacillati</taxon>
        <taxon>Actinomycetota</taxon>
        <taxon>Coriobacteriia</taxon>
        <taxon>Eggerthellales</taxon>
        <taxon>Eggerthellaceae</taxon>
        <taxon>Adlercreutzia</taxon>
    </lineage>
</organism>
<feature type="transmembrane region" description="Helical" evidence="1">
    <location>
        <begin position="12"/>
        <end position="29"/>
    </location>
</feature>
<evidence type="ECO:0000256" key="1">
    <source>
        <dbReference type="SAM" id="Phobius"/>
    </source>
</evidence>
<dbReference type="PROSITE" id="PS51257">
    <property type="entry name" value="PROKAR_LIPOPROTEIN"/>
    <property type="match status" value="1"/>
</dbReference>
<evidence type="ECO:0000313" key="2">
    <source>
        <dbReference type="EMBL" id="MEC4176445.1"/>
    </source>
</evidence>
<keyword evidence="1" id="KW-1133">Transmembrane helix</keyword>
<keyword evidence="3" id="KW-1185">Reference proteome</keyword>
<keyword evidence="1" id="KW-0812">Transmembrane</keyword>